<comment type="caution">
    <text evidence="2">The sequence shown here is derived from an EMBL/GenBank/DDBJ whole genome shotgun (WGS) entry which is preliminary data.</text>
</comment>
<feature type="non-terminal residue" evidence="2">
    <location>
        <position position="101"/>
    </location>
</feature>
<dbReference type="Proteomes" id="UP000717328">
    <property type="component" value="Unassembled WGS sequence"/>
</dbReference>
<keyword evidence="3" id="KW-1185">Reference proteome</keyword>
<gene>
    <name evidence="2" type="ORF">H0H81_008242</name>
</gene>
<sequence length="101" mass="11267">MSNRYNLRNRAAAATNNGTQITAIQNTNTSTVEATVDTEARSYRDVLVPRPPSVAERDESPRGDAVDSEKIQNKFFSFREKDQSESDSSSGNAEDDRPWQV</sequence>
<organism evidence="2 3">
    <name type="scientific">Sphagnurus paluster</name>
    <dbReference type="NCBI Taxonomy" id="117069"/>
    <lineage>
        <taxon>Eukaryota</taxon>
        <taxon>Fungi</taxon>
        <taxon>Dikarya</taxon>
        <taxon>Basidiomycota</taxon>
        <taxon>Agaricomycotina</taxon>
        <taxon>Agaricomycetes</taxon>
        <taxon>Agaricomycetidae</taxon>
        <taxon>Agaricales</taxon>
        <taxon>Tricholomatineae</taxon>
        <taxon>Lyophyllaceae</taxon>
        <taxon>Sphagnurus</taxon>
    </lineage>
</organism>
<reference evidence="2" key="1">
    <citation type="submission" date="2021-02" db="EMBL/GenBank/DDBJ databases">
        <authorList>
            <person name="Nieuwenhuis M."/>
            <person name="Van De Peppel L.J.J."/>
        </authorList>
    </citation>
    <scope>NUCLEOTIDE SEQUENCE</scope>
    <source>
        <strain evidence="2">D49</strain>
    </source>
</reference>
<dbReference type="AlphaFoldDB" id="A0A9P7GGK7"/>
<name>A0A9P7GGK7_9AGAR</name>
<proteinExistence type="predicted"/>
<evidence type="ECO:0000313" key="2">
    <source>
        <dbReference type="EMBL" id="KAG5646632.1"/>
    </source>
</evidence>
<evidence type="ECO:0000256" key="1">
    <source>
        <dbReference type="SAM" id="MobiDB-lite"/>
    </source>
</evidence>
<feature type="compositionally biased region" description="Basic and acidic residues" evidence="1">
    <location>
        <begin position="55"/>
        <end position="84"/>
    </location>
</feature>
<accession>A0A9P7GGK7</accession>
<dbReference type="EMBL" id="JABCKI010002258">
    <property type="protein sequence ID" value="KAG5646632.1"/>
    <property type="molecule type" value="Genomic_DNA"/>
</dbReference>
<reference evidence="2" key="2">
    <citation type="submission" date="2021-10" db="EMBL/GenBank/DDBJ databases">
        <title>Phylogenomics reveals ancestral predisposition of the termite-cultivated fungus Termitomyces towards a domesticated lifestyle.</title>
        <authorList>
            <person name="Auxier B."/>
            <person name="Grum-Grzhimaylo A."/>
            <person name="Cardenas M.E."/>
            <person name="Lodge J.D."/>
            <person name="Laessoe T."/>
            <person name="Pedersen O."/>
            <person name="Smith M.E."/>
            <person name="Kuyper T.W."/>
            <person name="Franco-Molano E.A."/>
            <person name="Baroni T.J."/>
            <person name="Aanen D.K."/>
        </authorList>
    </citation>
    <scope>NUCLEOTIDE SEQUENCE</scope>
    <source>
        <strain evidence="2">D49</strain>
    </source>
</reference>
<evidence type="ECO:0000313" key="3">
    <source>
        <dbReference type="Proteomes" id="UP000717328"/>
    </source>
</evidence>
<protein>
    <submittedName>
        <fullName evidence="2">Uncharacterized protein</fullName>
    </submittedName>
</protein>
<feature type="region of interest" description="Disordered" evidence="1">
    <location>
        <begin position="48"/>
        <end position="101"/>
    </location>
</feature>